<feature type="transmembrane region" description="Helical" evidence="12">
    <location>
        <begin position="117"/>
        <end position="136"/>
    </location>
</feature>
<evidence type="ECO:0000256" key="12">
    <source>
        <dbReference type="SAM" id="Phobius"/>
    </source>
</evidence>
<keyword evidence="9 12" id="KW-0472">Membrane</keyword>
<dbReference type="EMBL" id="OZ019905">
    <property type="protein sequence ID" value="CAK9201606.1"/>
    <property type="molecule type" value="Genomic_DNA"/>
</dbReference>
<dbReference type="InterPro" id="IPR036770">
    <property type="entry name" value="Ankyrin_rpt-contain_sf"/>
</dbReference>
<dbReference type="InterPro" id="IPR045319">
    <property type="entry name" value="KAT/AKT"/>
</dbReference>
<evidence type="ECO:0008006" key="17">
    <source>
        <dbReference type="Google" id="ProtNLM"/>
    </source>
</evidence>
<dbReference type="CDD" id="cd00038">
    <property type="entry name" value="CAP_ED"/>
    <property type="match status" value="1"/>
</dbReference>
<dbReference type="Pfam" id="PF00520">
    <property type="entry name" value="Ion_trans"/>
    <property type="match status" value="1"/>
</dbReference>
<feature type="repeat" description="ANK" evidence="11">
    <location>
        <begin position="579"/>
        <end position="611"/>
    </location>
</feature>
<keyword evidence="11" id="KW-0040">ANK repeat</keyword>
<evidence type="ECO:0000256" key="9">
    <source>
        <dbReference type="ARBA" id="ARBA00023136"/>
    </source>
</evidence>
<protein>
    <recommendedName>
        <fullName evidence="17">Potassium channel AKT1</fullName>
    </recommendedName>
</protein>
<keyword evidence="16" id="KW-1185">Reference proteome</keyword>
<dbReference type="InterPro" id="IPR014710">
    <property type="entry name" value="RmlC-like_jellyroll"/>
</dbReference>
<dbReference type="Pfam" id="PF11834">
    <property type="entry name" value="KHA"/>
    <property type="match status" value="1"/>
</dbReference>
<proteinExistence type="inferred from homology"/>
<evidence type="ECO:0000256" key="1">
    <source>
        <dbReference type="ARBA" id="ARBA00004141"/>
    </source>
</evidence>
<feature type="domain" description="KHA" evidence="14">
    <location>
        <begin position="792"/>
        <end position="877"/>
    </location>
</feature>
<sequence length="897" mass="100317">MVREWWPGGRLGFPGLLLGSSCVTKEELGAVPKNGHGSSSGALSAAFSSGLLPALGSNVSFSSRNLVKKRYIISPYDPRYRWWQLCLIVLVFYSAWASPFEFGFAQNPDRALRATDYSVDIFFAIDIIMTFFVAYVDPRSFVMVEDLKKIALRYLATWLILDITSTVPLGGVVYIFTRKYGTGITYSLLPMLRLWRLRHVSALFARIEKDVHFSYFWTRCVKLFLATLFVCHCAACCYYLLAARKPLSEESDTWLGQQLPDFRDESLWICYVTSIYWTITTLTTVGYGDLHPVNKGEMIYDICFMLFNLALTAYIIGNMTNLITHITSRTQNYRDSVQAVMDFGNRNHLPRYLQEQMIAHTRLKFKTESLQQQETLEMLPKAIRASLAQHLFLSTMEKVYLFRGTSSNLLTQLVAEMKVEYFAPKEDIVLFNDSPSELYILVTGSAVSISFHSSCAYPKLSCDIRDVIGEIAVLCYMPQPFTVRSRKLSQLLRLERSVFINIVQSHPQDGQRIVDNLFQHLRESGDPRFGELTSEIESLLAEGGVELSLSVCFAAAQGNIELMKQVLGRGEDPNKADYSGRTPLVIASSKGYQECVQLLLNSGADANAADVDGRVPLIEALIARDMVIANLLRQKGGHLKTGKIGKFLGQAVQDENKELLVDYVLYGADINEGDEEGVTALHIAVVDGHSDIAKFLLSKGANPQKVDKWGLSAIDLARKNEDQELLSLLEGISMVTVASPLQDGLPYISRESSVPDSALQRRDNFPLFKSEVLNEIDETDMHTEGQSISHIGVIIHPYHPMSKEACNQSGKLVQMPMSLNDLLLIAGAIFGYTPNKVLSKDAAEIDNANLLRQNDHLYLIDDQIDAEEPDYIPEGIDCTQLIAGLERVVLALSKKID</sequence>
<feature type="transmembrane region" description="Helical" evidence="12">
    <location>
        <begin position="223"/>
        <end position="241"/>
    </location>
</feature>
<keyword evidence="5" id="KW-0633">Potassium transport</keyword>
<keyword evidence="7 12" id="KW-1133">Transmembrane helix</keyword>
<evidence type="ECO:0000256" key="7">
    <source>
        <dbReference type="ARBA" id="ARBA00022989"/>
    </source>
</evidence>
<dbReference type="PANTHER" id="PTHR45743:SF2">
    <property type="entry name" value="POTASSIUM CHANNEL AKT1"/>
    <property type="match status" value="1"/>
</dbReference>
<feature type="transmembrane region" description="Helical" evidence="12">
    <location>
        <begin position="299"/>
        <end position="317"/>
    </location>
</feature>
<dbReference type="PRINTS" id="PR01463">
    <property type="entry name" value="EAGCHANLFMLY"/>
</dbReference>
<feature type="domain" description="Cyclic nucleotide-binding" evidence="13">
    <location>
        <begin position="401"/>
        <end position="520"/>
    </location>
</feature>
<organism evidence="15 16">
    <name type="scientific">Sphagnum troendelagicum</name>
    <dbReference type="NCBI Taxonomy" id="128251"/>
    <lineage>
        <taxon>Eukaryota</taxon>
        <taxon>Viridiplantae</taxon>
        <taxon>Streptophyta</taxon>
        <taxon>Embryophyta</taxon>
        <taxon>Bryophyta</taxon>
        <taxon>Sphagnophytina</taxon>
        <taxon>Sphagnopsida</taxon>
        <taxon>Sphagnales</taxon>
        <taxon>Sphagnaceae</taxon>
        <taxon>Sphagnum</taxon>
    </lineage>
</organism>
<dbReference type="PROSITE" id="PS51257">
    <property type="entry name" value="PROKAR_LIPOPROTEIN"/>
    <property type="match status" value="1"/>
</dbReference>
<evidence type="ECO:0000313" key="15">
    <source>
        <dbReference type="EMBL" id="CAK9201606.1"/>
    </source>
</evidence>
<feature type="transmembrane region" description="Helical" evidence="12">
    <location>
        <begin position="156"/>
        <end position="176"/>
    </location>
</feature>
<keyword evidence="8" id="KW-0406">Ion transport</keyword>
<dbReference type="Proteomes" id="UP001497512">
    <property type="component" value="Chromosome 13"/>
</dbReference>
<dbReference type="Gene3D" id="1.25.40.20">
    <property type="entry name" value="Ankyrin repeat-containing domain"/>
    <property type="match status" value="1"/>
</dbReference>
<evidence type="ECO:0000256" key="5">
    <source>
        <dbReference type="ARBA" id="ARBA00022826"/>
    </source>
</evidence>
<dbReference type="InterPro" id="IPR005821">
    <property type="entry name" value="Ion_trans_dom"/>
</dbReference>
<dbReference type="InterPro" id="IPR021789">
    <property type="entry name" value="KHA_dom"/>
</dbReference>
<keyword evidence="3" id="KW-0813">Transport</keyword>
<dbReference type="PANTHER" id="PTHR45743">
    <property type="entry name" value="POTASSIUM CHANNEL AKT1"/>
    <property type="match status" value="1"/>
</dbReference>
<feature type="repeat" description="ANK" evidence="11">
    <location>
        <begin position="676"/>
        <end position="708"/>
    </location>
</feature>
<dbReference type="SMART" id="SM00100">
    <property type="entry name" value="cNMP"/>
    <property type="match status" value="1"/>
</dbReference>
<dbReference type="PROSITE" id="PS50297">
    <property type="entry name" value="ANK_REP_REGION"/>
    <property type="match status" value="2"/>
</dbReference>
<keyword evidence="5" id="KW-0631">Potassium channel</keyword>
<dbReference type="PROSITE" id="PS50042">
    <property type="entry name" value="CNMP_BINDING_3"/>
    <property type="match status" value="1"/>
</dbReference>
<keyword evidence="5" id="KW-0630">Potassium</keyword>
<dbReference type="InterPro" id="IPR000595">
    <property type="entry name" value="cNMP-bd_dom"/>
</dbReference>
<evidence type="ECO:0000256" key="8">
    <source>
        <dbReference type="ARBA" id="ARBA00023065"/>
    </source>
</evidence>
<dbReference type="SUPFAM" id="SSF81324">
    <property type="entry name" value="Voltage-gated potassium channels"/>
    <property type="match status" value="1"/>
</dbReference>
<evidence type="ECO:0000259" key="14">
    <source>
        <dbReference type="PROSITE" id="PS51490"/>
    </source>
</evidence>
<dbReference type="Gene3D" id="1.10.287.70">
    <property type="match status" value="1"/>
</dbReference>
<comment type="similarity">
    <text evidence="2">Belongs to the potassium channel family. Plant (TC 1.A.1.4) subfamily.</text>
</comment>
<name>A0ABP0TPD3_9BRYO</name>
<feature type="transmembrane region" description="Helical" evidence="12">
    <location>
        <begin position="82"/>
        <end position="105"/>
    </location>
</feature>
<dbReference type="SMART" id="SM00248">
    <property type="entry name" value="ANK"/>
    <property type="match status" value="4"/>
</dbReference>
<evidence type="ECO:0000256" key="4">
    <source>
        <dbReference type="ARBA" id="ARBA00022692"/>
    </source>
</evidence>
<dbReference type="InterPro" id="IPR003938">
    <property type="entry name" value="K_chnl_volt-dep_EAG/ELK/ERG"/>
</dbReference>
<comment type="subcellular location">
    <subcellularLocation>
        <location evidence="1">Membrane</location>
        <topology evidence="1">Multi-pass membrane protein</topology>
    </subcellularLocation>
</comment>
<keyword evidence="10" id="KW-0407">Ion channel</keyword>
<evidence type="ECO:0000256" key="11">
    <source>
        <dbReference type="PROSITE-ProRule" id="PRU00023"/>
    </source>
</evidence>
<gene>
    <name evidence="15" type="ORF">CSSPTR1EN2_LOCUS5991</name>
</gene>
<dbReference type="Pfam" id="PF12796">
    <property type="entry name" value="Ank_2"/>
    <property type="match status" value="2"/>
</dbReference>
<reference evidence="15" key="1">
    <citation type="submission" date="2024-02" db="EMBL/GenBank/DDBJ databases">
        <authorList>
            <consortium name="ELIXIR-Norway"/>
            <consortium name="Elixir Norway"/>
        </authorList>
    </citation>
    <scope>NUCLEOTIDE SEQUENCE</scope>
</reference>
<dbReference type="Gene3D" id="2.60.120.10">
    <property type="entry name" value="Jelly Rolls"/>
    <property type="match status" value="1"/>
</dbReference>
<feature type="transmembrane region" description="Helical" evidence="12">
    <location>
        <begin position="266"/>
        <end position="287"/>
    </location>
</feature>
<keyword evidence="4 12" id="KW-0812">Transmembrane</keyword>
<evidence type="ECO:0000256" key="10">
    <source>
        <dbReference type="ARBA" id="ARBA00023303"/>
    </source>
</evidence>
<dbReference type="PROSITE" id="PS50088">
    <property type="entry name" value="ANK_REPEAT"/>
    <property type="match status" value="2"/>
</dbReference>
<evidence type="ECO:0000256" key="2">
    <source>
        <dbReference type="ARBA" id="ARBA00007929"/>
    </source>
</evidence>
<evidence type="ECO:0000259" key="13">
    <source>
        <dbReference type="PROSITE" id="PS50042"/>
    </source>
</evidence>
<accession>A0ABP0TPD3</accession>
<evidence type="ECO:0000256" key="3">
    <source>
        <dbReference type="ARBA" id="ARBA00022448"/>
    </source>
</evidence>
<keyword evidence="6" id="KW-0851">Voltage-gated channel</keyword>
<dbReference type="SUPFAM" id="SSF51206">
    <property type="entry name" value="cAMP-binding domain-like"/>
    <property type="match status" value="1"/>
</dbReference>
<evidence type="ECO:0000256" key="6">
    <source>
        <dbReference type="ARBA" id="ARBA00022882"/>
    </source>
</evidence>
<dbReference type="SUPFAM" id="SSF48403">
    <property type="entry name" value="Ankyrin repeat"/>
    <property type="match status" value="1"/>
</dbReference>
<dbReference type="InterPro" id="IPR018490">
    <property type="entry name" value="cNMP-bd_dom_sf"/>
</dbReference>
<dbReference type="PROSITE" id="PS51490">
    <property type="entry name" value="KHA"/>
    <property type="match status" value="1"/>
</dbReference>
<evidence type="ECO:0000313" key="16">
    <source>
        <dbReference type="Proteomes" id="UP001497512"/>
    </source>
</evidence>
<dbReference type="InterPro" id="IPR002110">
    <property type="entry name" value="Ankyrin_rpt"/>
</dbReference>